<gene>
    <name evidence="6" type="ORF">LKD47_10830</name>
</gene>
<dbReference type="PANTHER" id="PTHR11575">
    <property type="entry name" value="5'-NUCLEOTIDASE-RELATED"/>
    <property type="match status" value="1"/>
</dbReference>
<dbReference type="Pfam" id="PF02872">
    <property type="entry name" value="5_nucleotid_C"/>
    <property type="match status" value="1"/>
</dbReference>
<dbReference type="EMBL" id="JAJEQW010000012">
    <property type="protein sequence ID" value="MCC2242792.1"/>
    <property type="molecule type" value="Genomic_DNA"/>
</dbReference>
<protein>
    <submittedName>
        <fullName evidence="6">Bifunctional metallophosphatase/5'-nucleotidase</fullName>
    </submittedName>
</protein>
<comment type="similarity">
    <text evidence="2">Belongs to the 5'-nucleotidase family.</text>
</comment>
<sequence length="631" mass="69781">MGVCSLQVTTASAAEEKPKSVDIVFTHDTHSHLNSFRTVVDGENVEAGGFARIKTVIDEKKEENPDTLVVDGGDFSMGTLFQTVYEEEASELRMLGYLGYDATTLGNHEFDYRSKGLAQMLDTAVASGDVVPSLLVCNVDWSEMNDERQLLKDTFDHYGVKDYEVIEKGGVKIALLGVFGKDSLSCAPTCALEFKDPIEAVKETVAAIKEKEDVDMIVCLSHSGTSEDPKKSEDELLAKAVPELDVIISGHTHTTLEEPIIEGNTAIVSAGEYGINVGSMHLSQNAEGRWEVEDYNLIPIRPDIEADEAAQEKIDAFEANIDDTYLKQFGYTASEVLCENDYEFASVDDLYTKHTEHNLGDIMADAYIYGATHTKDYDGEEIDVAVVPSGTVRDTYVPGDITVTDVFNSFSLGIGADGVPGYPLIKVYLTGKELKTAAEIDASISDYMTTARLYCSGLNMTYNPNRLILNRVTDVYLTKNDKREEIEDDKLYCVVADLYSGQMLSAVTDMSYGLLSIVPKNADGSKVEDFEDCIIYDGDQELKAWVSIARYMESFEEGENGIAEMPEYYNGLHDRKVVDDDKSLGARLKNPNKYAAMIVGVVLVVLLVLIFIVVLIVKVIRRIRRRKLKKS</sequence>
<reference evidence="6" key="1">
    <citation type="submission" date="2021-10" db="EMBL/GenBank/DDBJ databases">
        <title>Anaerobic single-cell dispensing facilitates the cultivation of human gut bacteria.</title>
        <authorList>
            <person name="Afrizal A."/>
        </authorList>
    </citation>
    <scope>NUCLEOTIDE SEQUENCE</scope>
    <source>
        <strain evidence="6">CLA-AA-H204</strain>
    </source>
</reference>
<evidence type="ECO:0000259" key="5">
    <source>
        <dbReference type="Pfam" id="PF02872"/>
    </source>
</evidence>
<dbReference type="PANTHER" id="PTHR11575:SF24">
    <property type="entry name" value="5'-NUCLEOTIDASE"/>
    <property type="match status" value="1"/>
</dbReference>
<keyword evidence="3" id="KW-0472">Membrane</keyword>
<dbReference type="GO" id="GO:0000166">
    <property type="term" value="F:nucleotide binding"/>
    <property type="evidence" value="ECO:0007669"/>
    <property type="project" value="UniProtKB-KW"/>
</dbReference>
<dbReference type="GO" id="GO:0046872">
    <property type="term" value="F:metal ion binding"/>
    <property type="evidence" value="ECO:0007669"/>
    <property type="project" value="InterPro"/>
</dbReference>
<dbReference type="InterPro" id="IPR008334">
    <property type="entry name" value="5'-Nucleotdase_C"/>
</dbReference>
<dbReference type="PROSITE" id="PS00786">
    <property type="entry name" value="5_NUCLEOTIDASE_2"/>
    <property type="match status" value="1"/>
</dbReference>
<evidence type="ECO:0000256" key="1">
    <source>
        <dbReference type="ARBA" id="ARBA00022729"/>
    </source>
</evidence>
<keyword evidence="3" id="KW-1133">Transmembrane helix</keyword>
<organism evidence="6 7">
    <name type="scientific">Roseburia amylophila</name>
    <dbReference type="NCBI Taxonomy" id="2981794"/>
    <lineage>
        <taxon>Bacteria</taxon>
        <taxon>Bacillati</taxon>
        <taxon>Bacillota</taxon>
        <taxon>Clostridia</taxon>
        <taxon>Lachnospirales</taxon>
        <taxon>Lachnospiraceae</taxon>
        <taxon>Roseburia</taxon>
    </lineage>
</organism>
<keyword evidence="1" id="KW-0732">Signal</keyword>
<evidence type="ECO:0000313" key="7">
    <source>
        <dbReference type="Proteomes" id="UP001198893"/>
    </source>
</evidence>
<feature type="domain" description="Calcineurin-like phosphoesterase" evidence="4">
    <location>
        <begin position="24"/>
        <end position="254"/>
    </location>
</feature>
<proteinExistence type="inferred from homology"/>
<name>A0AAW4WLW2_9FIRM</name>
<keyword evidence="2" id="KW-0378">Hydrolase</keyword>
<dbReference type="InterPro" id="IPR006179">
    <property type="entry name" value="5_nucleotidase/apyrase"/>
</dbReference>
<keyword evidence="3" id="KW-0812">Transmembrane</keyword>
<dbReference type="Proteomes" id="UP001198893">
    <property type="component" value="Unassembled WGS sequence"/>
</dbReference>
<dbReference type="InterPro" id="IPR029052">
    <property type="entry name" value="Metallo-depent_PP-like"/>
</dbReference>
<dbReference type="Gene3D" id="3.60.21.10">
    <property type="match status" value="1"/>
</dbReference>
<feature type="domain" description="5'-Nucleotidase C-terminal" evidence="5">
    <location>
        <begin position="353"/>
        <end position="500"/>
    </location>
</feature>
<dbReference type="InterPro" id="IPR006146">
    <property type="entry name" value="5'-Nucleotdase_CS"/>
</dbReference>
<dbReference type="Gene3D" id="3.90.780.10">
    <property type="entry name" value="5'-Nucleotidase, C-terminal domain"/>
    <property type="match status" value="1"/>
</dbReference>
<feature type="transmembrane region" description="Helical" evidence="3">
    <location>
        <begin position="594"/>
        <end position="620"/>
    </location>
</feature>
<dbReference type="AlphaFoldDB" id="A0AAW4WLW2"/>
<dbReference type="GO" id="GO:0030288">
    <property type="term" value="C:outer membrane-bounded periplasmic space"/>
    <property type="evidence" value="ECO:0007669"/>
    <property type="project" value="TreeGrafter"/>
</dbReference>
<dbReference type="Pfam" id="PF00149">
    <property type="entry name" value="Metallophos"/>
    <property type="match status" value="1"/>
</dbReference>
<dbReference type="InterPro" id="IPR036907">
    <property type="entry name" value="5'-Nucleotdase_C_sf"/>
</dbReference>
<dbReference type="PRINTS" id="PR01607">
    <property type="entry name" value="APYRASEFAMLY"/>
</dbReference>
<evidence type="ECO:0000256" key="3">
    <source>
        <dbReference type="SAM" id="Phobius"/>
    </source>
</evidence>
<dbReference type="GO" id="GO:0016788">
    <property type="term" value="F:hydrolase activity, acting on ester bonds"/>
    <property type="evidence" value="ECO:0007669"/>
    <property type="project" value="InterPro"/>
</dbReference>
<evidence type="ECO:0000256" key="2">
    <source>
        <dbReference type="RuleBase" id="RU362119"/>
    </source>
</evidence>
<dbReference type="GO" id="GO:0009166">
    <property type="term" value="P:nucleotide catabolic process"/>
    <property type="evidence" value="ECO:0007669"/>
    <property type="project" value="InterPro"/>
</dbReference>
<comment type="caution">
    <text evidence="6">The sequence shown here is derived from an EMBL/GenBank/DDBJ whole genome shotgun (WGS) entry which is preliminary data.</text>
</comment>
<dbReference type="InterPro" id="IPR004843">
    <property type="entry name" value="Calcineurin-like_PHP"/>
</dbReference>
<dbReference type="SUPFAM" id="SSF56300">
    <property type="entry name" value="Metallo-dependent phosphatases"/>
    <property type="match status" value="1"/>
</dbReference>
<evidence type="ECO:0000313" key="6">
    <source>
        <dbReference type="EMBL" id="MCC2242792.1"/>
    </source>
</evidence>
<accession>A0AAW4WLW2</accession>
<dbReference type="SUPFAM" id="SSF55816">
    <property type="entry name" value="5'-nucleotidase (syn. UDP-sugar hydrolase), C-terminal domain"/>
    <property type="match status" value="1"/>
</dbReference>
<evidence type="ECO:0000259" key="4">
    <source>
        <dbReference type="Pfam" id="PF00149"/>
    </source>
</evidence>
<keyword evidence="2" id="KW-0547">Nucleotide-binding</keyword>
<dbReference type="CDD" id="cd00845">
    <property type="entry name" value="MPP_UshA_N_like"/>
    <property type="match status" value="1"/>
</dbReference>